<dbReference type="Proteomes" id="UP000326582">
    <property type="component" value="Chromosome 5"/>
</dbReference>
<keyword evidence="2" id="KW-1185">Reference proteome</keyword>
<dbReference type="EMBL" id="CP038488">
    <property type="protein sequence ID" value="QFZ28890.1"/>
    <property type="molecule type" value="Genomic_DNA"/>
</dbReference>
<evidence type="ECO:0000313" key="1">
    <source>
        <dbReference type="EMBL" id="QFZ28890.1"/>
    </source>
</evidence>
<name>A0ACD0WNC1_CLALS</name>
<accession>A0ACD0WNC1</accession>
<proteinExistence type="predicted"/>
<gene>
    <name evidence="1" type="ORF">EJF14_50108</name>
</gene>
<protein>
    <submittedName>
        <fullName evidence="1">Uncharacterized protein</fullName>
    </submittedName>
</protein>
<organism evidence="1 2">
    <name type="scientific">Clavispora lusitaniae</name>
    <name type="common">Candida lusitaniae</name>
    <dbReference type="NCBI Taxonomy" id="36911"/>
    <lineage>
        <taxon>Eukaryota</taxon>
        <taxon>Fungi</taxon>
        <taxon>Dikarya</taxon>
        <taxon>Ascomycota</taxon>
        <taxon>Saccharomycotina</taxon>
        <taxon>Pichiomycetes</taxon>
        <taxon>Metschnikowiaceae</taxon>
        <taxon>Clavispora</taxon>
    </lineage>
</organism>
<sequence>MGLYTLTRSIGWPSEMPLGNFSTSEDLIFIEATCIFEDYIYAHRLTPVRVHVRLISIPFVSILPVIFYWVFITCHESNCFPFSCFVVHLTPVTYLLTCPRKLYPEYACRKNATAARHFCTLPLSTPNSTNMESLIAPQKSKCDTEPSQCSIHTAVFRQGNFQRT</sequence>
<evidence type="ECO:0000313" key="2">
    <source>
        <dbReference type="Proteomes" id="UP000326582"/>
    </source>
</evidence>
<reference evidence="2" key="1">
    <citation type="journal article" date="2019" name="MBio">
        <title>Comparative genomics for the elucidation of multidrug resistance (MDR) in Candida lusitaniae.</title>
        <authorList>
            <person name="Kannan A."/>
            <person name="Asner S.A."/>
            <person name="Trachsel E."/>
            <person name="Kelly S."/>
            <person name="Parker J."/>
            <person name="Sanglard D."/>
        </authorList>
    </citation>
    <scope>NUCLEOTIDE SEQUENCE [LARGE SCALE GENOMIC DNA]</scope>
    <source>
        <strain evidence="2">P1</strain>
    </source>
</reference>